<dbReference type="InterPro" id="IPR013766">
    <property type="entry name" value="Thioredoxin_domain"/>
</dbReference>
<dbReference type="InterPro" id="IPR019479">
    <property type="entry name" value="Peroxiredoxin_C"/>
</dbReference>
<evidence type="ECO:0000256" key="15">
    <source>
        <dbReference type="PIRSR" id="PIRSR000239-1"/>
    </source>
</evidence>
<keyword evidence="18" id="KW-1185">Reference proteome</keyword>
<dbReference type="EMBL" id="CP012559">
    <property type="protein sequence ID" value="ALB29025.1"/>
    <property type="molecule type" value="Genomic_DNA"/>
</dbReference>
<dbReference type="PANTHER" id="PTHR10681">
    <property type="entry name" value="THIOREDOXIN PEROXIDASE"/>
    <property type="match status" value="1"/>
</dbReference>
<comment type="subunit">
    <text evidence="3">Homodimer; disulfide-linked, upon oxidation. 5 homodimers assemble to form a ring-like decamer.</text>
</comment>
<evidence type="ECO:0000313" key="18">
    <source>
        <dbReference type="Proteomes" id="UP000061546"/>
    </source>
</evidence>
<proteinExistence type="inferred from homology"/>
<dbReference type="GO" id="GO:0005829">
    <property type="term" value="C:cytosol"/>
    <property type="evidence" value="ECO:0007669"/>
    <property type="project" value="TreeGrafter"/>
</dbReference>
<dbReference type="GO" id="GO:0042744">
    <property type="term" value="P:hydrogen peroxide catabolic process"/>
    <property type="evidence" value="ECO:0007669"/>
    <property type="project" value="TreeGrafter"/>
</dbReference>
<dbReference type="InterPro" id="IPR000866">
    <property type="entry name" value="AhpC/TSA"/>
</dbReference>
<evidence type="ECO:0000256" key="13">
    <source>
        <dbReference type="ARBA" id="ARBA00032824"/>
    </source>
</evidence>
<evidence type="ECO:0000256" key="12">
    <source>
        <dbReference type="ARBA" id="ARBA00032077"/>
    </source>
</evidence>
<dbReference type="PROSITE" id="PS51352">
    <property type="entry name" value="THIOREDOXIN_2"/>
    <property type="match status" value="1"/>
</dbReference>
<dbReference type="GO" id="GO:0006979">
    <property type="term" value="P:response to oxidative stress"/>
    <property type="evidence" value="ECO:0007669"/>
    <property type="project" value="TreeGrafter"/>
</dbReference>
<sequence length="187" mass="21050">MNYINKEIPDFKLEAYQKGELKEVSKSDLLGKWSVIFFYPADFSFVCPTELSDLQDSYKDFQAANAEIYSVSVDSQFSHMSWAETTDTIGKIEYPMLSDQKHQLTDFFNILDEESGQAYRGVFIVNPEGIIKSYTINAMGIGRNAQEILRTLQAAQFVAENGDKVCPANWHPGEKTLKPGADLVGKI</sequence>
<dbReference type="STRING" id="1074467.JP39_06425"/>
<dbReference type="InterPro" id="IPR024706">
    <property type="entry name" value="Peroxiredoxin_AhpC-typ"/>
</dbReference>
<dbReference type="EC" id="1.11.1.26" evidence="4"/>
<dbReference type="Proteomes" id="UP000061546">
    <property type="component" value="Chromosome"/>
</dbReference>
<dbReference type="PANTHER" id="PTHR10681:SF121">
    <property type="entry name" value="ALKYL HYDROPEROXIDE REDUCTASE C"/>
    <property type="match status" value="1"/>
</dbReference>
<reference evidence="17 18" key="1">
    <citation type="submission" date="2015-08" db="EMBL/GenBank/DDBJ databases">
        <title>Genomic sequence of Lactobacillus heilongjiangensis DSM 28069, isolated from Chinese traditional pickle.</title>
        <authorList>
            <person name="Jiang X."/>
            <person name="Zheng B."/>
            <person name="Cheng H."/>
        </authorList>
    </citation>
    <scope>NUCLEOTIDE SEQUENCE [LARGE SCALE GENOMIC DNA]</scope>
    <source>
        <strain evidence="17 18">DSM 28069</strain>
    </source>
</reference>
<keyword evidence="10" id="KW-1015">Disulfide bond</keyword>
<name>A0A0K2LCN0_9LACO</name>
<evidence type="ECO:0000256" key="4">
    <source>
        <dbReference type="ARBA" id="ARBA00013021"/>
    </source>
</evidence>
<dbReference type="Pfam" id="PF00578">
    <property type="entry name" value="AhpC-TSA"/>
    <property type="match status" value="1"/>
</dbReference>
<evidence type="ECO:0000256" key="8">
    <source>
        <dbReference type="ARBA" id="ARBA00022862"/>
    </source>
</evidence>
<protein>
    <recommendedName>
        <fullName evidence="5">Alkyl hydroperoxide reductase C</fullName>
        <ecNumber evidence="4">1.11.1.26</ecNumber>
    </recommendedName>
    <alternativeName>
        <fullName evidence="12">Peroxiredoxin</fullName>
    </alternativeName>
    <alternativeName>
        <fullName evidence="13">Thioredoxin peroxidase</fullName>
    </alternativeName>
</protein>
<dbReference type="OrthoDB" id="9812811at2"/>
<comment type="subcellular location">
    <subcellularLocation>
        <location evidence="1">Cytoplasm</location>
    </subcellularLocation>
</comment>
<evidence type="ECO:0000256" key="14">
    <source>
        <dbReference type="ARBA" id="ARBA00047572"/>
    </source>
</evidence>
<dbReference type="GO" id="GO:0033554">
    <property type="term" value="P:cellular response to stress"/>
    <property type="evidence" value="ECO:0007669"/>
    <property type="project" value="TreeGrafter"/>
</dbReference>
<evidence type="ECO:0000256" key="11">
    <source>
        <dbReference type="ARBA" id="ARBA00023284"/>
    </source>
</evidence>
<dbReference type="PIRSF" id="PIRSF000239">
    <property type="entry name" value="AHPC"/>
    <property type="match status" value="1"/>
</dbReference>
<organism evidence="17 18">
    <name type="scientific">Companilactobacillus heilongjiangensis</name>
    <dbReference type="NCBI Taxonomy" id="1074467"/>
    <lineage>
        <taxon>Bacteria</taxon>
        <taxon>Bacillati</taxon>
        <taxon>Bacillota</taxon>
        <taxon>Bacilli</taxon>
        <taxon>Lactobacillales</taxon>
        <taxon>Lactobacillaceae</taxon>
        <taxon>Companilactobacillus</taxon>
    </lineage>
</organism>
<dbReference type="InterPro" id="IPR036249">
    <property type="entry name" value="Thioredoxin-like_sf"/>
</dbReference>
<dbReference type="Pfam" id="PF10417">
    <property type="entry name" value="1-cysPrx_C"/>
    <property type="match status" value="1"/>
</dbReference>
<comment type="catalytic activity">
    <reaction evidence="14">
        <text>a hydroperoxide + NADH + H(+) = an alcohol + NAD(+) + H2O</text>
        <dbReference type="Rhea" id="RHEA:62628"/>
        <dbReference type="ChEBI" id="CHEBI:15377"/>
        <dbReference type="ChEBI" id="CHEBI:15378"/>
        <dbReference type="ChEBI" id="CHEBI:30879"/>
        <dbReference type="ChEBI" id="CHEBI:35924"/>
        <dbReference type="ChEBI" id="CHEBI:57540"/>
        <dbReference type="ChEBI" id="CHEBI:57945"/>
        <dbReference type="EC" id="1.11.1.26"/>
    </reaction>
</comment>
<evidence type="ECO:0000256" key="9">
    <source>
        <dbReference type="ARBA" id="ARBA00023002"/>
    </source>
</evidence>
<evidence type="ECO:0000256" key="10">
    <source>
        <dbReference type="ARBA" id="ARBA00023157"/>
    </source>
</evidence>
<evidence type="ECO:0000256" key="1">
    <source>
        <dbReference type="ARBA" id="ARBA00004496"/>
    </source>
</evidence>
<dbReference type="InterPro" id="IPR050217">
    <property type="entry name" value="Peroxiredoxin"/>
</dbReference>
<dbReference type="SUPFAM" id="SSF52833">
    <property type="entry name" value="Thioredoxin-like"/>
    <property type="match status" value="1"/>
</dbReference>
<keyword evidence="9 17" id="KW-0560">Oxidoreductase</keyword>
<dbReference type="CDD" id="cd03015">
    <property type="entry name" value="PRX_Typ2cys"/>
    <property type="match status" value="1"/>
</dbReference>
<dbReference type="GO" id="GO:0102039">
    <property type="term" value="F:NADH-dependent peroxiredoxin activity"/>
    <property type="evidence" value="ECO:0007669"/>
    <property type="project" value="UniProtKB-EC"/>
</dbReference>
<dbReference type="KEGG" id="lhi:JP39_06425"/>
<feature type="domain" description="Thioredoxin" evidence="16">
    <location>
        <begin position="2"/>
        <end position="157"/>
    </location>
</feature>
<dbReference type="AlphaFoldDB" id="A0A0K2LCN0"/>
<keyword evidence="11" id="KW-0676">Redox-active center</keyword>
<feature type="active site" description="Cysteine sulfenic acid (-SOH) intermediate; for peroxidase activity" evidence="15">
    <location>
        <position position="47"/>
    </location>
</feature>
<evidence type="ECO:0000313" key="17">
    <source>
        <dbReference type="EMBL" id="ALB29025.1"/>
    </source>
</evidence>
<evidence type="ECO:0000256" key="3">
    <source>
        <dbReference type="ARBA" id="ARBA00011654"/>
    </source>
</evidence>
<evidence type="ECO:0000256" key="2">
    <source>
        <dbReference type="ARBA" id="ARBA00009796"/>
    </source>
</evidence>
<keyword evidence="6" id="KW-0963">Cytoplasm</keyword>
<dbReference type="Gene3D" id="3.40.30.10">
    <property type="entry name" value="Glutaredoxin"/>
    <property type="match status" value="1"/>
</dbReference>
<comment type="similarity">
    <text evidence="2">Belongs to the peroxiredoxin family. AhpC/Prx1 subfamily.</text>
</comment>
<evidence type="ECO:0000256" key="5">
    <source>
        <dbReference type="ARBA" id="ARBA00017462"/>
    </source>
</evidence>
<accession>A0A0K2LCN0</accession>
<dbReference type="RefSeq" id="WP_041501804.1">
    <property type="nucleotide sequence ID" value="NZ_BJDV01000001.1"/>
</dbReference>
<keyword evidence="7 17" id="KW-0575">Peroxidase</keyword>
<dbReference type="GO" id="GO:0008379">
    <property type="term" value="F:thioredoxin peroxidase activity"/>
    <property type="evidence" value="ECO:0007669"/>
    <property type="project" value="TreeGrafter"/>
</dbReference>
<gene>
    <name evidence="17" type="ORF">JP39_06425</name>
</gene>
<keyword evidence="8" id="KW-0049">Antioxidant</keyword>
<dbReference type="GO" id="GO:0045454">
    <property type="term" value="P:cell redox homeostasis"/>
    <property type="evidence" value="ECO:0007669"/>
    <property type="project" value="TreeGrafter"/>
</dbReference>
<evidence type="ECO:0000256" key="7">
    <source>
        <dbReference type="ARBA" id="ARBA00022559"/>
    </source>
</evidence>
<evidence type="ECO:0000259" key="16">
    <source>
        <dbReference type="PROSITE" id="PS51352"/>
    </source>
</evidence>
<evidence type="ECO:0000256" key="6">
    <source>
        <dbReference type="ARBA" id="ARBA00022490"/>
    </source>
</evidence>
<dbReference type="FunFam" id="3.40.30.10:FF:000002">
    <property type="entry name" value="Alkyl hydroperoxide reductase C"/>
    <property type="match status" value="1"/>
</dbReference>